<keyword evidence="4" id="KW-0472">Membrane</keyword>
<organism evidence="5 6">
    <name type="scientific">Truncatella angustata</name>
    <dbReference type="NCBI Taxonomy" id="152316"/>
    <lineage>
        <taxon>Eukaryota</taxon>
        <taxon>Fungi</taxon>
        <taxon>Dikarya</taxon>
        <taxon>Ascomycota</taxon>
        <taxon>Pezizomycotina</taxon>
        <taxon>Sordariomycetes</taxon>
        <taxon>Xylariomycetidae</taxon>
        <taxon>Amphisphaeriales</taxon>
        <taxon>Sporocadaceae</taxon>
        <taxon>Truncatella</taxon>
    </lineage>
</organism>
<dbReference type="AlphaFoldDB" id="A0A9P8RGZ9"/>
<accession>A0A9P8RGZ9</accession>
<dbReference type="Gene3D" id="1.20.1510.10">
    <property type="entry name" value="Cation efflux protein transmembrane domain"/>
    <property type="match status" value="1"/>
</dbReference>
<evidence type="ECO:0000256" key="4">
    <source>
        <dbReference type="ARBA" id="ARBA00023136"/>
    </source>
</evidence>
<dbReference type="GO" id="GO:0016020">
    <property type="term" value="C:membrane"/>
    <property type="evidence" value="ECO:0007669"/>
    <property type="project" value="UniProtKB-SubCell"/>
</dbReference>
<evidence type="ECO:0000256" key="3">
    <source>
        <dbReference type="ARBA" id="ARBA00022989"/>
    </source>
</evidence>
<keyword evidence="3" id="KW-1133">Transmembrane helix</keyword>
<dbReference type="OrthoDB" id="78296at2759"/>
<evidence type="ECO:0000313" key="6">
    <source>
        <dbReference type="Proteomes" id="UP000758603"/>
    </source>
</evidence>
<gene>
    <name evidence="5" type="ORF">BKA67DRAFT_664670</name>
</gene>
<dbReference type="GeneID" id="70137311"/>
<keyword evidence="2" id="KW-0812">Transmembrane</keyword>
<comment type="caution">
    <text evidence="5">The sequence shown here is derived from an EMBL/GenBank/DDBJ whole genome shotgun (WGS) entry which is preliminary data.</text>
</comment>
<evidence type="ECO:0000313" key="5">
    <source>
        <dbReference type="EMBL" id="KAH6645629.1"/>
    </source>
</evidence>
<comment type="subcellular location">
    <subcellularLocation>
        <location evidence="1">Membrane</location>
        <topology evidence="1">Multi-pass membrane protein</topology>
    </subcellularLocation>
</comment>
<dbReference type="Proteomes" id="UP000758603">
    <property type="component" value="Unassembled WGS sequence"/>
</dbReference>
<protein>
    <submittedName>
        <fullName evidence="5">Uncharacterized protein</fullName>
    </submittedName>
</protein>
<evidence type="ECO:0000256" key="2">
    <source>
        <dbReference type="ARBA" id="ARBA00022692"/>
    </source>
</evidence>
<name>A0A9P8RGZ9_9PEZI</name>
<keyword evidence="6" id="KW-1185">Reference proteome</keyword>
<dbReference type="RefSeq" id="XP_045952143.1">
    <property type="nucleotide sequence ID" value="XM_046108420.1"/>
</dbReference>
<evidence type="ECO:0000256" key="1">
    <source>
        <dbReference type="ARBA" id="ARBA00004141"/>
    </source>
</evidence>
<dbReference type="EMBL" id="JAGPXC010000011">
    <property type="protein sequence ID" value="KAH6645629.1"/>
    <property type="molecule type" value="Genomic_DNA"/>
</dbReference>
<sequence length="220" mass="24690">MKYDLSPSITHHPHLINLPRDSPGIPLTRFERRQAAAVGQRTDDKLHGPEATSSIIRQPSILTSDVELHAETGPDYYFLSRIRFDIYRNLKATNVVSRSWISHIPFWAPFVDASNLYHLYEKQNKTIEAMLTSAASHRSDGLREALPDTLRLKITVYGSLGANVVLSILQIFAAVWSGSLSLITTMADAVFDPLSNVLLLPCTRATHYVDPTRLRLAERV</sequence>
<proteinExistence type="predicted"/>
<reference evidence="5" key="1">
    <citation type="journal article" date="2021" name="Nat. Commun.">
        <title>Genetic determinants of endophytism in the Arabidopsis root mycobiome.</title>
        <authorList>
            <person name="Mesny F."/>
            <person name="Miyauchi S."/>
            <person name="Thiergart T."/>
            <person name="Pickel B."/>
            <person name="Atanasova L."/>
            <person name="Karlsson M."/>
            <person name="Huettel B."/>
            <person name="Barry K.W."/>
            <person name="Haridas S."/>
            <person name="Chen C."/>
            <person name="Bauer D."/>
            <person name="Andreopoulos W."/>
            <person name="Pangilinan J."/>
            <person name="LaButti K."/>
            <person name="Riley R."/>
            <person name="Lipzen A."/>
            <person name="Clum A."/>
            <person name="Drula E."/>
            <person name="Henrissat B."/>
            <person name="Kohler A."/>
            <person name="Grigoriev I.V."/>
            <person name="Martin F.M."/>
            <person name="Hacquard S."/>
        </authorList>
    </citation>
    <scope>NUCLEOTIDE SEQUENCE</scope>
    <source>
        <strain evidence="5">MPI-SDFR-AT-0073</strain>
    </source>
</reference>
<dbReference type="InterPro" id="IPR027469">
    <property type="entry name" value="Cation_efflux_TMD_sf"/>
</dbReference>
<dbReference type="SUPFAM" id="SSF161111">
    <property type="entry name" value="Cation efflux protein transmembrane domain-like"/>
    <property type="match status" value="1"/>
</dbReference>